<sequence>MPITTRRATPDDAAPLHDLAARTFGLACPPGTEQADIDTFVATHLSVDSFTRYLADPDRIVLLALADGQPAGYSMLVDGPILDPDVGAVVDEKASIELSKFYVARDRHGSGVAAALMAATLEAAASTGALHCWLGVNQRNGRAARFYEKSGFSVVGTKRFRVGAQWHDDHVRTRPLHDLPVR</sequence>
<evidence type="ECO:0000313" key="5">
    <source>
        <dbReference type="Proteomes" id="UP000656042"/>
    </source>
</evidence>
<evidence type="ECO:0000256" key="2">
    <source>
        <dbReference type="ARBA" id="ARBA00023315"/>
    </source>
</evidence>
<dbReference type="InterPro" id="IPR000182">
    <property type="entry name" value="GNAT_dom"/>
</dbReference>
<keyword evidence="5" id="KW-1185">Reference proteome</keyword>
<dbReference type="InterPro" id="IPR016181">
    <property type="entry name" value="Acyl_CoA_acyltransferase"/>
</dbReference>
<dbReference type="PANTHER" id="PTHR43877">
    <property type="entry name" value="AMINOALKYLPHOSPHONATE N-ACETYLTRANSFERASE-RELATED-RELATED"/>
    <property type="match status" value="1"/>
</dbReference>
<evidence type="ECO:0000313" key="4">
    <source>
        <dbReference type="EMBL" id="GGL02280.1"/>
    </source>
</evidence>
<dbReference type="AlphaFoldDB" id="A0A8J3C0R2"/>
<dbReference type="CDD" id="cd04301">
    <property type="entry name" value="NAT_SF"/>
    <property type="match status" value="1"/>
</dbReference>
<reference evidence="4" key="2">
    <citation type="submission" date="2020-09" db="EMBL/GenBank/DDBJ databases">
        <authorList>
            <person name="Sun Q."/>
            <person name="Zhou Y."/>
        </authorList>
    </citation>
    <scope>NUCLEOTIDE SEQUENCE</scope>
    <source>
        <strain evidence="4">CGMCC 4.7299</strain>
    </source>
</reference>
<organism evidence="4 5">
    <name type="scientific">Mangrovihabitans endophyticus</name>
    <dbReference type="NCBI Taxonomy" id="1751298"/>
    <lineage>
        <taxon>Bacteria</taxon>
        <taxon>Bacillati</taxon>
        <taxon>Actinomycetota</taxon>
        <taxon>Actinomycetes</taxon>
        <taxon>Micromonosporales</taxon>
        <taxon>Micromonosporaceae</taxon>
        <taxon>Mangrovihabitans</taxon>
    </lineage>
</organism>
<dbReference type="Pfam" id="PF00583">
    <property type="entry name" value="Acetyltransf_1"/>
    <property type="match status" value="1"/>
</dbReference>
<dbReference type="EMBL" id="BMMX01000020">
    <property type="protein sequence ID" value="GGL02280.1"/>
    <property type="molecule type" value="Genomic_DNA"/>
</dbReference>
<gene>
    <name evidence="4" type="ORF">GCM10012284_40970</name>
</gene>
<dbReference type="Proteomes" id="UP000656042">
    <property type="component" value="Unassembled WGS sequence"/>
</dbReference>
<protein>
    <submittedName>
        <fullName evidence="4">N-acetyltransferase</fullName>
    </submittedName>
</protein>
<comment type="caution">
    <text evidence="4">The sequence shown here is derived from an EMBL/GenBank/DDBJ whole genome shotgun (WGS) entry which is preliminary data.</text>
</comment>
<dbReference type="InterPro" id="IPR050832">
    <property type="entry name" value="Bact_Acetyltransf"/>
</dbReference>
<dbReference type="Gene3D" id="3.40.630.30">
    <property type="match status" value="1"/>
</dbReference>
<feature type="domain" description="N-acetyltransferase" evidence="3">
    <location>
        <begin position="3"/>
        <end position="175"/>
    </location>
</feature>
<accession>A0A8J3C0R2</accession>
<dbReference type="PROSITE" id="PS51186">
    <property type="entry name" value="GNAT"/>
    <property type="match status" value="1"/>
</dbReference>
<evidence type="ECO:0000256" key="1">
    <source>
        <dbReference type="ARBA" id="ARBA00022679"/>
    </source>
</evidence>
<dbReference type="RefSeq" id="WP_189080873.1">
    <property type="nucleotide sequence ID" value="NZ_BMMX01000020.1"/>
</dbReference>
<keyword evidence="1" id="KW-0808">Transferase</keyword>
<keyword evidence="2" id="KW-0012">Acyltransferase</keyword>
<dbReference type="SUPFAM" id="SSF55729">
    <property type="entry name" value="Acyl-CoA N-acyltransferases (Nat)"/>
    <property type="match status" value="1"/>
</dbReference>
<evidence type="ECO:0000259" key="3">
    <source>
        <dbReference type="PROSITE" id="PS51186"/>
    </source>
</evidence>
<reference evidence="4" key="1">
    <citation type="journal article" date="2014" name="Int. J. Syst. Evol. Microbiol.">
        <title>Complete genome sequence of Corynebacterium casei LMG S-19264T (=DSM 44701T), isolated from a smear-ripened cheese.</title>
        <authorList>
            <consortium name="US DOE Joint Genome Institute (JGI-PGF)"/>
            <person name="Walter F."/>
            <person name="Albersmeier A."/>
            <person name="Kalinowski J."/>
            <person name="Ruckert C."/>
        </authorList>
    </citation>
    <scope>NUCLEOTIDE SEQUENCE</scope>
    <source>
        <strain evidence="4">CGMCC 4.7299</strain>
    </source>
</reference>
<proteinExistence type="predicted"/>
<dbReference type="GO" id="GO:0016747">
    <property type="term" value="F:acyltransferase activity, transferring groups other than amino-acyl groups"/>
    <property type="evidence" value="ECO:0007669"/>
    <property type="project" value="InterPro"/>
</dbReference>
<name>A0A8J3C0R2_9ACTN</name>